<name>A0A1F6N244_9BACT</name>
<accession>A0A1F6N244</accession>
<evidence type="ECO:0000313" key="15">
    <source>
        <dbReference type="Proteomes" id="UP000177040"/>
    </source>
</evidence>
<sequence length="303" mass="33872">MLTSFWRVIKFSLLDLGRNFSLACMTILVLTLLLISVNTLLGVRLITQAGIKVIKQKIDLSIYLKPSVTNNEIKILEEKIKSIPEVKNVRLTSREQALEDFKAQYQDQPEIIAALSEVGDNPLGPAFVVKTDDPKDYEKIVLLISKPEYANLIEDKTFADTQTAIENITNITARIQEFALAISFLFGLIAVTIVYTTFRVAIYTERLEIGIKKLVGANNWFIRGPYLIEAIILSTISLGISLGAMWAATRAIDPYFAPLLGQANLLTNYLSSHILLVAGFEYVVVLFLTIFTSAMAMRQYLKA</sequence>
<evidence type="ECO:0000256" key="5">
    <source>
        <dbReference type="ARBA" id="ARBA00022618"/>
    </source>
</evidence>
<evidence type="ECO:0000256" key="10">
    <source>
        <dbReference type="PIRNR" id="PIRNR003097"/>
    </source>
</evidence>
<evidence type="ECO:0000256" key="9">
    <source>
        <dbReference type="ARBA" id="ARBA00023306"/>
    </source>
</evidence>
<feature type="transmembrane region" description="Helical" evidence="11">
    <location>
        <begin position="178"/>
        <end position="198"/>
    </location>
</feature>
<dbReference type="InterPro" id="IPR040690">
    <property type="entry name" value="FtsX_ECD"/>
</dbReference>
<evidence type="ECO:0000313" key="14">
    <source>
        <dbReference type="EMBL" id="OGH77964.1"/>
    </source>
</evidence>
<evidence type="ECO:0000256" key="2">
    <source>
        <dbReference type="ARBA" id="ARBA00007379"/>
    </source>
</evidence>
<dbReference type="Proteomes" id="UP000177040">
    <property type="component" value="Unassembled WGS sequence"/>
</dbReference>
<organism evidence="14 15">
    <name type="scientific">Candidatus Magasanikbacteria bacterium RIFCSPLOWO2_01_FULL_40_15</name>
    <dbReference type="NCBI Taxonomy" id="1798686"/>
    <lineage>
        <taxon>Bacteria</taxon>
        <taxon>Candidatus Magasanikiibacteriota</taxon>
    </lineage>
</organism>
<keyword evidence="8 10" id="KW-0472">Membrane</keyword>
<dbReference type="AlphaFoldDB" id="A0A1F6N244"/>
<feature type="domain" description="ABC3 transporter permease C-terminal" evidence="12">
    <location>
        <begin position="181"/>
        <end position="297"/>
    </location>
</feature>
<dbReference type="InterPro" id="IPR003838">
    <property type="entry name" value="ABC3_permease_C"/>
</dbReference>
<feature type="transmembrane region" description="Helical" evidence="11">
    <location>
        <begin position="20"/>
        <end position="47"/>
    </location>
</feature>
<proteinExistence type="inferred from homology"/>
<evidence type="ECO:0000259" key="12">
    <source>
        <dbReference type="Pfam" id="PF02687"/>
    </source>
</evidence>
<evidence type="ECO:0000259" key="13">
    <source>
        <dbReference type="Pfam" id="PF18075"/>
    </source>
</evidence>
<feature type="domain" description="FtsX extracellular" evidence="13">
    <location>
        <begin position="60"/>
        <end position="145"/>
    </location>
</feature>
<evidence type="ECO:0000256" key="11">
    <source>
        <dbReference type="SAM" id="Phobius"/>
    </source>
</evidence>
<dbReference type="EMBL" id="MFQH01000020">
    <property type="protein sequence ID" value="OGH77964.1"/>
    <property type="molecule type" value="Genomic_DNA"/>
</dbReference>
<comment type="similarity">
    <text evidence="2 10">Belongs to the ABC-4 integral membrane protein family. FtsX subfamily.</text>
</comment>
<comment type="caution">
    <text evidence="14">The sequence shown here is derived from an EMBL/GenBank/DDBJ whole genome shotgun (WGS) entry which is preliminary data.</text>
</comment>
<evidence type="ECO:0000256" key="1">
    <source>
        <dbReference type="ARBA" id="ARBA00004651"/>
    </source>
</evidence>
<dbReference type="PIRSF" id="PIRSF003097">
    <property type="entry name" value="FtsX"/>
    <property type="match status" value="1"/>
</dbReference>
<evidence type="ECO:0000256" key="8">
    <source>
        <dbReference type="ARBA" id="ARBA00023136"/>
    </source>
</evidence>
<comment type="subcellular location">
    <subcellularLocation>
        <location evidence="1">Cell membrane</location>
        <topology evidence="1">Multi-pass membrane protein</topology>
    </subcellularLocation>
</comment>
<dbReference type="Gene3D" id="3.30.70.3040">
    <property type="match status" value="1"/>
</dbReference>
<dbReference type="PANTHER" id="PTHR47755:SF1">
    <property type="entry name" value="CELL DIVISION PROTEIN FTSX"/>
    <property type="match status" value="1"/>
</dbReference>
<dbReference type="GO" id="GO:0051301">
    <property type="term" value="P:cell division"/>
    <property type="evidence" value="ECO:0007669"/>
    <property type="project" value="UniProtKB-KW"/>
</dbReference>
<feature type="transmembrane region" description="Helical" evidence="11">
    <location>
        <begin position="226"/>
        <end position="248"/>
    </location>
</feature>
<dbReference type="Pfam" id="PF02687">
    <property type="entry name" value="FtsX"/>
    <property type="match status" value="1"/>
</dbReference>
<dbReference type="PANTHER" id="PTHR47755">
    <property type="entry name" value="CELL DIVISION PROTEIN FTSX"/>
    <property type="match status" value="1"/>
</dbReference>
<keyword evidence="4 10" id="KW-1003">Cell membrane</keyword>
<keyword evidence="7 11" id="KW-1133">Transmembrane helix</keyword>
<gene>
    <name evidence="14" type="ORF">A2983_01315</name>
</gene>
<evidence type="ECO:0000256" key="3">
    <source>
        <dbReference type="ARBA" id="ARBA00021907"/>
    </source>
</evidence>
<evidence type="ECO:0000256" key="4">
    <source>
        <dbReference type="ARBA" id="ARBA00022475"/>
    </source>
</evidence>
<keyword evidence="9 10" id="KW-0131">Cell cycle</keyword>
<keyword evidence="6 11" id="KW-0812">Transmembrane</keyword>
<dbReference type="Pfam" id="PF18075">
    <property type="entry name" value="FtsX_ECD"/>
    <property type="match status" value="1"/>
</dbReference>
<dbReference type="InterPro" id="IPR004513">
    <property type="entry name" value="FtsX"/>
</dbReference>
<evidence type="ECO:0000256" key="6">
    <source>
        <dbReference type="ARBA" id="ARBA00022692"/>
    </source>
</evidence>
<dbReference type="GO" id="GO:0005886">
    <property type="term" value="C:plasma membrane"/>
    <property type="evidence" value="ECO:0007669"/>
    <property type="project" value="UniProtKB-SubCell"/>
</dbReference>
<keyword evidence="5 10" id="KW-0132">Cell division</keyword>
<reference evidence="14 15" key="1">
    <citation type="journal article" date="2016" name="Nat. Commun.">
        <title>Thousands of microbial genomes shed light on interconnected biogeochemical processes in an aquifer system.</title>
        <authorList>
            <person name="Anantharaman K."/>
            <person name="Brown C.T."/>
            <person name="Hug L.A."/>
            <person name="Sharon I."/>
            <person name="Castelle C.J."/>
            <person name="Probst A.J."/>
            <person name="Thomas B.C."/>
            <person name="Singh A."/>
            <person name="Wilkins M.J."/>
            <person name="Karaoz U."/>
            <person name="Brodie E.L."/>
            <person name="Williams K.H."/>
            <person name="Hubbard S.S."/>
            <person name="Banfield J.F."/>
        </authorList>
    </citation>
    <scope>NUCLEOTIDE SEQUENCE [LARGE SCALE GENOMIC DNA]</scope>
</reference>
<evidence type="ECO:0000256" key="7">
    <source>
        <dbReference type="ARBA" id="ARBA00022989"/>
    </source>
</evidence>
<protein>
    <recommendedName>
        <fullName evidence="3 10">Cell division protein FtsX</fullName>
    </recommendedName>
</protein>